<accession>A0ABS4VFH6</accession>
<dbReference type="EMBL" id="JAGINS010000001">
    <property type="protein sequence ID" value="MBP2362394.1"/>
    <property type="molecule type" value="Genomic_DNA"/>
</dbReference>
<comment type="caution">
    <text evidence="2">The sequence shown here is derived from an EMBL/GenBank/DDBJ whole genome shotgun (WGS) entry which is preliminary data.</text>
</comment>
<evidence type="ECO:0000313" key="3">
    <source>
        <dbReference type="Proteomes" id="UP001519311"/>
    </source>
</evidence>
<gene>
    <name evidence="2" type="ORF">JOF59_004794</name>
</gene>
<sequence length="117" mass="11935">MSAQQAEPRLRPGCLTHGQAATTIRTRPTAGPGAFPEGTDRGRGAAPRPLVPRLIGEIAAALLREQAPPVATDPVTRSDPAAVPDHDTAILALEPVASDVAPALGRTPATEPEPSGV</sequence>
<reference evidence="2 3" key="1">
    <citation type="submission" date="2021-03" db="EMBL/GenBank/DDBJ databases">
        <title>Sequencing the genomes of 1000 actinobacteria strains.</title>
        <authorList>
            <person name="Klenk H.-P."/>
        </authorList>
    </citation>
    <scope>NUCLEOTIDE SEQUENCE [LARGE SCALE GENOMIC DNA]</scope>
    <source>
        <strain evidence="2 3">DSM 40843</strain>
    </source>
</reference>
<feature type="region of interest" description="Disordered" evidence="1">
    <location>
        <begin position="1"/>
        <end position="48"/>
    </location>
</feature>
<organism evidence="2 3">
    <name type="scientific">Streptomyces clavifer</name>
    <dbReference type="NCBI Taxonomy" id="68188"/>
    <lineage>
        <taxon>Bacteria</taxon>
        <taxon>Bacillati</taxon>
        <taxon>Actinomycetota</taxon>
        <taxon>Actinomycetes</taxon>
        <taxon>Kitasatosporales</taxon>
        <taxon>Streptomycetaceae</taxon>
        <taxon>Streptomyces</taxon>
    </lineage>
</organism>
<keyword evidence="3" id="KW-1185">Reference proteome</keyword>
<dbReference type="Proteomes" id="UP001519311">
    <property type="component" value="Unassembled WGS sequence"/>
</dbReference>
<protein>
    <submittedName>
        <fullName evidence="2">Uncharacterized protein</fullName>
    </submittedName>
</protein>
<evidence type="ECO:0000256" key="1">
    <source>
        <dbReference type="SAM" id="MobiDB-lite"/>
    </source>
</evidence>
<evidence type="ECO:0000313" key="2">
    <source>
        <dbReference type="EMBL" id="MBP2362394.1"/>
    </source>
</evidence>
<proteinExistence type="predicted"/>
<name>A0ABS4VFH6_9ACTN</name>
<dbReference type="RefSeq" id="WP_209470852.1">
    <property type="nucleotide sequence ID" value="NZ_BMWJ01000006.1"/>
</dbReference>